<organism evidence="2 3">
    <name type="scientific">Candidatus Gottesmanbacteria bacterium RIFCSPHIGHO2_02_FULL_39_11</name>
    <dbReference type="NCBI Taxonomy" id="1798382"/>
    <lineage>
        <taxon>Bacteria</taxon>
        <taxon>Candidatus Gottesmaniibacteriota</taxon>
    </lineage>
</organism>
<evidence type="ECO:0000313" key="3">
    <source>
        <dbReference type="Proteomes" id="UP000176923"/>
    </source>
</evidence>
<dbReference type="PANTHER" id="PTHR12526:SF630">
    <property type="entry name" value="GLYCOSYLTRANSFERASE"/>
    <property type="match status" value="1"/>
</dbReference>
<dbReference type="PANTHER" id="PTHR12526">
    <property type="entry name" value="GLYCOSYLTRANSFERASE"/>
    <property type="match status" value="1"/>
</dbReference>
<evidence type="ECO:0000313" key="2">
    <source>
        <dbReference type="EMBL" id="OGG12554.1"/>
    </source>
</evidence>
<evidence type="ECO:0000259" key="1">
    <source>
        <dbReference type="Pfam" id="PF00534"/>
    </source>
</evidence>
<sequence length="386" mass="44924">MKKILIIFNISFRNKLSGVSGNEIRLAEIVRNWSLSGYQIHLWSGLAGKELFDGYKIKYFFHKSFTLKVDNQNKSTYILLISRLIFPPKSLWKFKGIVYTPTEGFTNVFPAAFLKIINKDKIKWACVVHWLPPLVWWKRRSNFFFALAFLLLQRSGFFLVKRLADIILPVSESTANQLKDVGIQKARYKTVLCGVNFDKIQQFTESINQEQYEAVCIKRLEEGKGMLDLVDIWRMVVHKIKTARLIIIGTGPLEAEMKKKIREFKLEKNIFLRGLILDQKKKFSELKKSKLFVLPSYEENWAIVIGEAMACGLPVLAYNLPELVMVWKKNFVHIPIGDKDFFAGEIIKYLSNRNLSISQGKMGFKYVKQFDWKKIALQEIKFIENS</sequence>
<feature type="domain" description="Glycosyl transferase family 1" evidence="1">
    <location>
        <begin position="201"/>
        <end position="356"/>
    </location>
</feature>
<dbReference type="GO" id="GO:0016757">
    <property type="term" value="F:glycosyltransferase activity"/>
    <property type="evidence" value="ECO:0007669"/>
    <property type="project" value="InterPro"/>
</dbReference>
<reference evidence="2 3" key="1">
    <citation type="journal article" date="2016" name="Nat. Commun.">
        <title>Thousands of microbial genomes shed light on interconnected biogeochemical processes in an aquifer system.</title>
        <authorList>
            <person name="Anantharaman K."/>
            <person name="Brown C.T."/>
            <person name="Hug L.A."/>
            <person name="Sharon I."/>
            <person name="Castelle C.J."/>
            <person name="Probst A.J."/>
            <person name="Thomas B.C."/>
            <person name="Singh A."/>
            <person name="Wilkins M.J."/>
            <person name="Karaoz U."/>
            <person name="Brodie E.L."/>
            <person name="Williams K.H."/>
            <person name="Hubbard S.S."/>
            <person name="Banfield J.F."/>
        </authorList>
    </citation>
    <scope>NUCLEOTIDE SEQUENCE [LARGE SCALE GENOMIC DNA]</scope>
</reference>
<name>A0A1F5ZJQ2_9BACT</name>
<dbReference type="CDD" id="cd03801">
    <property type="entry name" value="GT4_PimA-like"/>
    <property type="match status" value="1"/>
</dbReference>
<dbReference type="Gene3D" id="3.40.50.2000">
    <property type="entry name" value="Glycogen Phosphorylase B"/>
    <property type="match status" value="2"/>
</dbReference>
<dbReference type="EMBL" id="MFJL01000044">
    <property type="protein sequence ID" value="OGG12554.1"/>
    <property type="molecule type" value="Genomic_DNA"/>
</dbReference>
<proteinExistence type="predicted"/>
<dbReference type="Proteomes" id="UP000176923">
    <property type="component" value="Unassembled WGS sequence"/>
</dbReference>
<comment type="caution">
    <text evidence="2">The sequence shown here is derived from an EMBL/GenBank/DDBJ whole genome shotgun (WGS) entry which is preliminary data.</text>
</comment>
<dbReference type="AlphaFoldDB" id="A0A1F5ZJQ2"/>
<dbReference type="STRING" id="1798382.A3D77_04400"/>
<dbReference type="InterPro" id="IPR001296">
    <property type="entry name" value="Glyco_trans_1"/>
</dbReference>
<accession>A0A1F5ZJQ2</accession>
<protein>
    <recommendedName>
        <fullName evidence="1">Glycosyl transferase family 1 domain-containing protein</fullName>
    </recommendedName>
</protein>
<gene>
    <name evidence="2" type="ORF">A3D77_04400</name>
</gene>
<dbReference type="Pfam" id="PF00534">
    <property type="entry name" value="Glycos_transf_1"/>
    <property type="match status" value="1"/>
</dbReference>
<dbReference type="SUPFAM" id="SSF53756">
    <property type="entry name" value="UDP-Glycosyltransferase/glycogen phosphorylase"/>
    <property type="match status" value="1"/>
</dbReference>